<organism evidence="1 2">
    <name type="scientific">Eumeta variegata</name>
    <name type="common">Bagworm moth</name>
    <name type="synonym">Eumeta japonica</name>
    <dbReference type="NCBI Taxonomy" id="151549"/>
    <lineage>
        <taxon>Eukaryota</taxon>
        <taxon>Metazoa</taxon>
        <taxon>Ecdysozoa</taxon>
        <taxon>Arthropoda</taxon>
        <taxon>Hexapoda</taxon>
        <taxon>Insecta</taxon>
        <taxon>Pterygota</taxon>
        <taxon>Neoptera</taxon>
        <taxon>Endopterygota</taxon>
        <taxon>Lepidoptera</taxon>
        <taxon>Glossata</taxon>
        <taxon>Ditrysia</taxon>
        <taxon>Tineoidea</taxon>
        <taxon>Psychidae</taxon>
        <taxon>Oiketicinae</taxon>
        <taxon>Eumeta</taxon>
    </lineage>
</organism>
<accession>A0A4C1T6J7</accession>
<comment type="caution">
    <text evidence="1">The sequence shown here is derived from an EMBL/GenBank/DDBJ whole genome shotgun (WGS) entry which is preliminary data.</text>
</comment>
<keyword evidence="2" id="KW-1185">Reference proteome</keyword>
<evidence type="ECO:0000313" key="1">
    <source>
        <dbReference type="EMBL" id="GBP09815.1"/>
    </source>
</evidence>
<gene>
    <name evidence="1" type="ORF">EVAR_81086_1</name>
</gene>
<name>A0A4C1T6J7_EUMVA</name>
<sequence length="114" mass="12262">MARRGLWSLTTAVTDAIAASGTGILTCSTIGGARASLKKRRIRSYSQRWPNACWALVLLRAHETNNSPHDSVKLGGGGARVRCGNRLSSSVDCGVRWCARAAADALFRRGFRSD</sequence>
<proteinExistence type="predicted"/>
<dbReference type="Proteomes" id="UP000299102">
    <property type="component" value="Unassembled WGS sequence"/>
</dbReference>
<evidence type="ECO:0000313" key="2">
    <source>
        <dbReference type="Proteomes" id="UP000299102"/>
    </source>
</evidence>
<dbReference type="EMBL" id="BGZK01000037">
    <property type="protein sequence ID" value="GBP09815.1"/>
    <property type="molecule type" value="Genomic_DNA"/>
</dbReference>
<reference evidence="1 2" key="1">
    <citation type="journal article" date="2019" name="Commun. Biol.">
        <title>The bagworm genome reveals a unique fibroin gene that provides high tensile strength.</title>
        <authorList>
            <person name="Kono N."/>
            <person name="Nakamura H."/>
            <person name="Ohtoshi R."/>
            <person name="Tomita M."/>
            <person name="Numata K."/>
            <person name="Arakawa K."/>
        </authorList>
    </citation>
    <scope>NUCLEOTIDE SEQUENCE [LARGE SCALE GENOMIC DNA]</scope>
</reference>
<dbReference type="AlphaFoldDB" id="A0A4C1T6J7"/>
<protein>
    <submittedName>
        <fullName evidence="1">Uncharacterized protein</fullName>
    </submittedName>
</protein>